<dbReference type="eggNOG" id="KOG0017">
    <property type="taxonomic scope" value="Eukaryota"/>
</dbReference>
<dbReference type="OrthoDB" id="2742630at2759"/>
<evidence type="ECO:0000313" key="4">
    <source>
        <dbReference type="Proteomes" id="UP000015241"/>
    </source>
</evidence>
<dbReference type="InParanoid" id="S8DRN3"/>
<dbReference type="InterPro" id="IPR025724">
    <property type="entry name" value="GAG-pre-integrase_dom"/>
</dbReference>
<dbReference type="Pfam" id="PF13976">
    <property type="entry name" value="gag_pre-integrs"/>
    <property type="match status" value="1"/>
</dbReference>
<evidence type="ECO:0000256" key="1">
    <source>
        <dbReference type="SAM" id="MobiDB-lite"/>
    </source>
</evidence>
<evidence type="ECO:0000313" key="3">
    <source>
        <dbReference type="EMBL" id="EPS93843.1"/>
    </source>
</evidence>
<protein>
    <recommendedName>
        <fullName evidence="2">GAG-pre-integrase domain-containing protein</fullName>
    </recommendedName>
</protein>
<dbReference type="HOGENOM" id="CLU_102301_4_1_1"/>
<feature type="compositionally biased region" description="Basic and acidic residues" evidence="1">
    <location>
        <begin position="1"/>
        <end position="12"/>
    </location>
</feature>
<dbReference type="STRING" id="743788.S8DRN3"/>
<evidence type="ECO:0000259" key="2">
    <source>
        <dbReference type="Pfam" id="PF13976"/>
    </source>
</evidence>
<organism evidence="3 4">
    <name type="scientific">Fomitopsis schrenkii</name>
    <name type="common">Brown rot fungus</name>
    <dbReference type="NCBI Taxonomy" id="2126942"/>
    <lineage>
        <taxon>Eukaryota</taxon>
        <taxon>Fungi</taxon>
        <taxon>Dikarya</taxon>
        <taxon>Basidiomycota</taxon>
        <taxon>Agaricomycotina</taxon>
        <taxon>Agaricomycetes</taxon>
        <taxon>Polyporales</taxon>
        <taxon>Fomitopsis</taxon>
    </lineage>
</organism>
<keyword evidence="4" id="KW-1185">Reference proteome</keyword>
<reference evidence="3 4" key="1">
    <citation type="journal article" date="2012" name="Science">
        <title>The Paleozoic origin of enzymatic lignin decomposition reconstructed from 31 fungal genomes.</title>
        <authorList>
            <person name="Floudas D."/>
            <person name="Binder M."/>
            <person name="Riley R."/>
            <person name="Barry K."/>
            <person name="Blanchette R.A."/>
            <person name="Henrissat B."/>
            <person name="Martinez A.T."/>
            <person name="Otillar R."/>
            <person name="Spatafora J.W."/>
            <person name="Yadav J.S."/>
            <person name="Aerts A."/>
            <person name="Benoit I."/>
            <person name="Boyd A."/>
            <person name="Carlson A."/>
            <person name="Copeland A."/>
            <person name="Coutinho P.M."/>
            <person name="de Vries R.P."/>
            <person name="Ferreira P."/>
            <person name="Findley K."/>
            <person name="Foster B."/>
            <person name="Gaskell J."/>
            <person name="Glotzer D."/>
            <person name="Gorecki P."/>
            <person name="Heitman J."/>
            <person name="Hesse C."/>
            <person name="Hori C."/>
            <person name="Igarashi K."/>
            <person name="Jurgens J.A."/>
            <person name="Kallen N."/>
            <person name="Kersten P."/>
            <person name="Kohler A."/>
            <person name="Kuees U."/>
            <person name="Kumar T.K.A."/>
            <person name="Kuo A."/>
            <person name="LaButti K."/>
            <person name="Larrondo L.F."/>
            <person name="Lindquist E."/>
            <person name="Ling A."/>
            <person name="Lombard V."/>
            <person name="Lucas S."/>
            <person name="Lundell T."/>
            <person name="Martin R."/>
            <person name="McLaughlin D.J."/>
            <person name="Morgenstern I."/>
            <person name="Morin E."/>
            <person name="Murat C."/>
            <person name="Nagy L.G."/>
            <person name="Nolan M."/>
            <person name="Ohm R.A."/>
            <person name="Patyshakuliyeva A."/>
            <person name="Rokas A."/>
            <person name="Ruiz-Duenas F.J."/>
            <person name="Sabat G."/>
            <person name="Salamov A."/>
            <person name="Samejima M."/>
            <person name="Schmutz J."/>
            <person name="Slot J.C."/>
            <person name="St John F."/>
            <person name="Stenlid J."/>
            <person name="Sun H."/>
            <person name="Sun S."/>
            <person name="Syed K."/>
            <person name="Tsang A."/>
            <person name="Wiebenga A."/>
            <person name="Young D."/>
            <person name="Pisabarro A."/>
            <person name="Eastwood D.C."/>
            <person name="Martin F."/>
            <person name="Cullen D."/>
            <person name="Grigoriev I.V."/>
            <person name="Hibbett D.S."/>
        </authorList>
    </citation>
    <scope>NUCLEOTIDE SEQUENCE</scope>
    <source>
        <strain evidence="4">FP-58527</strain>
    </source>
</reference>
<feature type="domain" description="GAG-pre-integrase" evidence="2">
    <location>
        <begin position="20"/>
        <end position="72"/>
    </location>
</feature>
<name>S8DRN3_FOMSC</name>
<dbReference type="Proteomes" id="UP000015241">
    <property type="component" value="Unassembled WGS sequence"/>
</dbReference>
<dbReference type="AlphaFoldDB" id="S8DRN3"/>
<dbReference type="EMBL" id="KE504254">
    <property type="protein sequence ID" value="EPS93843.1"/>
    <property type="molecule type" value="Genomic_DNA"/>
</dbReference>
<feature type="non-terminal residue" evidence="3">
    <location>
        <position position="116"/>
    </location>
</feature>
<accession>S8DRN3</accession>
<sequence>MDISPEHEERTHLAAPVRPKQRKTLDKWHRIFGHMDPRAVLTLKRKEMVSGLDIDESAPMHMQCKTCIEAKQHVEPFPKQSLTEVEEIGDLTVSDVWGPARTAAIGGQLYYVSFTD</sequence>
<gene>
    <name evidence="3" type="ORF">FOMPIDRAFT_1135424</name>
</gene>
<proteinExistence type="predicted"/>
<feature type="region of interest" description="Disordered" evidence="1">
    <location>
        <begin position="1"/>
        <end position="20"/>
    </location>
</feature>